<dbReference type="AlphaFoldDB" id="A0A0P1AXF1"/>
<name>A0A0P1AXF1_PLAHL</name>
<proteinExistence type="predicted"/>
<sequence length="71" mass="7784">MGNYPILIRVECSDSVDNLLYPRKNGSRGPVSQSVEALFQMYASAFQIVSCRSGEVVLCNMASQLCHSALK</sequence>
<dbReference type="Proteomes" id="UP000054928">
    <property type="component" value="Unassembled WGS sequence"/>
</dbReference>
<keyword evidence="2" id="KW-1185">Reference proteome</keyword>
<protein>
    <submittedName>
        <fullName evidence="1">Uncharacterized protein</fullName>
    </submittedName>
</protein>
<evidence type="ECO:0000313" key="2">
    <source>
        <dbReference type="Proteomes" id="UP000054928"/>
    </source>
</evidence>
<dbReference type="RefSeq" id="XP_024581797.1">
    <property type="nucleotide sequence ID" value="XM_024716172.1"/>
</dbReference>
<evidence type="ECO:0000313" key="1">
    <source>
        <dbReference type="EMBL" id="CEG45428.1"/>
    </source>
</evidence>
<dbReference type="EMBL" id="CCYD01001572">
    <property type="protein sequence ID" value="CEG45428.1"/>
    <property type="molecule type" value="Genomic_DNA"/>
</dbReference>
<organism evidence="1 2">
    <name type="scientific">Plasmopara halstedii</name>
    <name type="common">Downy mildew of sunflower</name>
    <dbReference type="NCBI Taxonomy" id="4781"/>
    <lineage>
        <taxon>Eukaryota</taxon>
        <taxon>Sar</taxon>
        <taxon>Stramenopiles</taxon>
        <taxon>Oomycota</taxon>
        <taxon>Peronosporomycetes</taxon>
        <taxon>Peronosporales</taxon>
        <taxon>Peronosporaceae</taxon>
        <taxon>Plasmopara</taxon>
    </lineage>
</organism>
<accession>A0A0P1AXF1</accession>
<dbReference type="GeneID" id="36396779"/>
<reference evidence="2" key="1">
    <citation type="submission" date="2014-09" db="EMBL/GenBank/DDBJ databases">
        <authorList>
            <person name="Sharma Rahul"/>
            <person name="Thines Marco"/>
        </authorList>
    </citation>
    <scope>NUCLEOTIDE SEQUENCE [LARGE SCALE GENOMIC DNA]</scope>
</reference>